<dbReference type="EMBL" id="JADBEC010000002">
    <property type="protein sequence ID" value="MBE1508830.1"/>
    <property type="molecule type" value="Genomic_DNA"/>
</dbReference>
<feature type="transmembrane region" description="Helical" evidence="6">
    <location>
        <begin position="200"/>
        <end position="221"/>
    </location>
</feature>
<evidence type="ECO:0000256" key="2">
    <source>
        <dbReference type="ARBA" id="ARBA00008333"/>
    </source>
</evidence>
<evidence type="ECO:0000256" key="3">
    <source>
        <dbReference type="ARBA" id="ARBA00022692"/>
    </source>
</evidence>
<dbReference type="RefSeq" id="WP_192732364.1">
    <property type="nucleotide sequence ID" value="NZ_BAAAVL010000011.1"/>
</dbReference>
<protein>
    <submittedName>
        <fullName evidence="7">High-affinity iron transporter</fullName>
    </submittedName>
</protein>
<evidence type="ECO:0000256" key="5">
    <source>
        <dbReference type="ARBA" id="ARBA00023136"/>
    </source>
</evidence>
<proteinExistence type="inferred from homology"/>
<name>A0ABR9J061_RHIVS</name>
<feature type="transmembrane region" description="Helical" evidence="6">
    <location>
        <begin position="12"/>
        <end position="33"/>
    </location>
</feature>
<organism evidence="7 8">
    <name type="scientific">Rhizobium viscosum</name>
    <name type="common">Arthrobacter viscosus</name>
    <dbReference type="NCBI Taxonomy" id="1673"/>
    <lineage>
        <taxon>Bacteria</taxon>
        <taxon>Pseudomonadati</taxon>
        <taxon>Pseudomonadota</taxon>
        <taxon>Alphaproteobacteria</taxon>
        <taxon>Hyphomicrobiales</taxon>
        <taxon>Rhizobiaceae</taxon>
        <taxon>Rhizobium/Agrobacterium group</taxon>
        <taxon>Rhizobium</taxon>
    </lineage>
</organism>
<feature type="transmembrane region" description="Helical" evidence="6">
    <location>
        <begin position="157"/>
        <end position="180"/>
    </location>
</feature>
<evidence type="ECO:0000313" key="8">
    <source>
        <dbReference type="Proteomes" id="UP000620262"/>
    </source>
</evidence>
<feature type="transmembrane region" description="Helical" evidence="6">
    <location>
        <begin position="120"/>
        <end position="137"/>
    </location>
</feature>
<keyword evidence="4 6" id="KW-1133">Transmembrane helix</keyword>
<comment type="subcellular location">
    <subcellularLocation>
        <location evidence="1">Membrane</location>
        <topology evidence="1">Multi-pass membrane protein</topology>
    </subcellularLocation>
</comment>
<sequence>MSTDLTLQTFEIASVVWRESFEALLVVGILLTWSTRAAPAARGRATSWILAGAGAGLALALMLALVLGMTADVLEGDGEEILQMTMAALAAVLMLRMVFWMRAMERGASGDLAGRAVRHVTTGNWLGLSTLAALAVAREGAETVVFLFGLMASSQGWQIGFVVASGLSGLVLAAISFWAFKTGSKLVSKRVLSRVSEMLLLILGSGLTMLVVDKAISLGILSPMTQPLWDSSWLLDDGSGFGPFLAGLVGYRARPELLPLLSLGFYWLIASLAYAPPLTSKAPA</sequence>
<accession>A0ABR9J061</accession>
<feature type="transmembrane region" description="Helical" evidence="6">
    <location>
        <begin position="258"/>
        <end position="275"/>
    </location>
</feature>
<reference evidence="7 8" key="1">
    <citation type="submission" date="2020-10" db="EMBL/GenBank/DDBJ databases">
        <title>Sequencing the genomes of 1000 actinobacteria strains.</title>
        <authorList>
            <person name="Klenk H.-P."/>
        </authorList>
    </citation>
    <scope>NUCLEOTIDE SEQUENCE [LARGE SCALE GENOMIC DNA]</scope>
    <source>
        <strain evidence="7 8">DSM 7307</strain>
    </source>
</reference>
<dbReference type="PANTHER" id="PTHR31632:SF2">
    <property type="entry name" value="PLASMA MEMBRANE IRON PERMEASE"/>
    <property type="match status" value="1"/>
</dbReference>
<dbReference type="PANTHER" id="PTHR31632">
    <property type="entry name" value="IRON TRANSPORTER FTH1"/>
    <property type="match status" value="1"/>
</dbReference>
<keyword evidence="8" id="KW-1185">Reference proteome</keyword>
<dbReference type="Proteomes" id="UP000620262">
    <property type="component" value="Unassembled WGS sequence"/>
</dbReference>
<comment type="similarity">
    <text evidence="2">Belongs to the oxidase-dependent Fe transporter (OFeT) (TC 9.A.10.1) family.</text>
</comment>
<evidence type="ECO:0000256" key="6">
    <source>
        <dbReference type="SAM" id="Phobius"/>
    </source>
</evidence>
<keyword evidence="3 6" id="KW-0812">Transmembrane</keyword>
<dbReference type="InterPro" id="IPR004923">
    <property type="entry name" value="FTR1/Fip1/EfeU"/>
</dbReference>
<evidence type="ECO:0000256" key="1">
    <source>
        <dbReference type="ARBA" id="ARBA00004141"/>
    </source>
</evidence>
<dbReference type="Pfam" id="PF03239">
    <property type="entry name" value="FTR1"/>
    <property type="match status" value="1"/>
</dbReference>
<feature type="transmembrane region" description="Helical" evidence="6">
    <location>
        <begin position="45"/>
        <end position="69"/>
    </location>
</feature>
<keyword evidence="5 6" id="KW-0472">Membrane</keyword>
<evidence type="ECO:0000256" key="4">
    <source>
        <dbReference type="ARBA" id="ARBA00022989"/>
    </source>
</evidence>
<evidence type="ECO:0000313" key="7">
    <source>
        <dbReference type="EMBL" id="MBE1508830.1"/>
    </source>
</evidence>
<feature type="transmembrane region" description="Helical" evidence="6">
    <location>
        <begin position="81"/>
        <end position="99"/>
    </location>
</feature>
<gene>
    <name evidence="7" type="ORF">H4W29_006075</name>
</gene>
<comment type="caution">
    <text evidence="7">The sequence shown here is derived from an EMBL/GenBank/DDBJ whole genome shotgun (WGS) entry which is preliminary data.</text>
</comment>